<gene>
    <name evidence="2" type="ORF">MERR_LOCUS29047</name>
</gene>
<feature type="compositionally biased region" description="Basic and acidic residues" evidence="1">
    <location>
        <begin position="76"/>
        <end position="89"/>
    </location>
</feature>
<dbReference type="EMBL" id="CACVBM020001252">
    <property type="protein sequence ID" value="CAA7041812.1"/>
    <property type="molecule type" value="Genomic_DNA"/>
</dbReference>
<feature type="region of interest" description="Disordered" evidence="1">
    <location>
        <begin position="70"/>
        <end position="89"/>
    </location>
</feature>
<keyword evidence="3" id="KW-1185">Reference proteome</keyword>
<evidence type="ECO:0000313" key="3">
    <source>
        <dbReference type="Proteomes" id="UP000467841"/>
    </source>
</evidence>
<accession>A0A6D2JPV0</accession>
<protein>
    <submittedName>
        <fullName evidence="2">Uncharacterized protein</fullName>
    </submittedName>
</protein>
<sequence length="89" mass="10375">MMTKMLYDSIAYPHKGLKRFFFNFFWLPLEIYTIPHVSPRGTFGVSHIRTTLDARIASVSIVDSSTTNTTRPISLTERRSQRDTMMRMT</sequence>
<reference evidence="2" key="1">
    <citation type="submission" date="2020-01" db="EMBL/GenBank/DDBJ databases">
        <authorList>
            <person name="Mishra B."/>
        </authorList>
    </citation>
    <scope>NUCLEOTIDE SEQUENCE [LARGE SCALE GENOMIC DNA]</scope>
</reference>
<proteinExistence type="predicted"/>
<comment type="caution">
    <text evidence="2">The sequence shown here is derived from an EMBL/GenBank/DDBJ whole genome shotgun (WGS) entry which is preliminary data.</text>
</comment>
<dbReference type="AlphaFoldDB" id="A0A6D2JPV0"/>
<dbReference type="Proteomes" id="UP000467841">
    <property type="component" value="Unassembled WGS sequence"/>
</dbReference>
<organism evidence="2 3">
    <name type="scientific">Microthlaspi erraticum</name>
    <dbReference type="NCBI Taxonomy" id="1685480"/>
    <lineage>
        <taxon>Eukaryota</taxon>
        <taxon>Viridiplantae</taxon>
        <taxon>Streptophyta</taxon>
        <taxon>Embryophyta</taxon>
        <taxon>Tracheophyta</taxon>
        <taxon>Spermatophyta</taxon>
        <taxon>Magnoliopsida</taxon>
        <taxon>eudicotyledons</taxon>
        <taxon>Gunneridae</taxon>
        <taxon>Pentapetalae</taxon>
        <taxon>rosids</taxon>
        <taxon>malvids</taxon>
        <taxon>Brassicales</taxon>
        <taxon>Brassicaceae</taxon>
        <taxon>Coluteocarpeae</taxon>
        <taxon>Microthlaspi</taxon>
    </lineage>
</organism>
<name>A0A6D2JPV0_9BRAS</name>
<evidence type="ECO:0000256" key="1">
    <source>
        <dbReference type="SAM" id="MobiDB-lite"/>
    </source>
</evidence>
<evidence type="ECO:0000313" key="2">
    <source>
        <dbReference type="EMBL" id="CAA7041812.1"/>
    </source>
</evidence>